<accession>A0A9P6AYM4</accession>
<feature type="compositionally biased region" description="Polar residues" evidence="1">
    <location>
        <begin position="214"/>
        <end position="224"/>
    </location>
</feature>
<gene>
    <name evidence="2" type="ORF">BS47DRAFT_1361874</name>
</gene>
<keyword evidence="3" id="KW-1185">Reference proteome</keyword>
<sequence length="232" mass="25699">MGCEVCALIPHPVQGNGICCFICLFGSHSFYAFQVQRLTDRWMIPVLVICFWSCKPIRRGGRMLWAIGTIKREHLWIWQEECNDDDGDSPVYNGRFYMFIVHNGLCDHHFSQQSCEGVAAAERCGFIYPGCDECNRFGRLYPLHSSNILPAESHISTVIAIIIENAFLCIDGNTGPEQSGDESGVPNLEQDISRLVVQRLKNLGGGVPDRLQLPSGTAESTRGGKQSGVPPP</sequence>
<comment type="caution">
    <text evidence="2">The sequence shown here is derived from an EMBL/GenBank/DDBJ whole genome shotgun (WGS) entry which is preliminary data.</text>
</comment>
<dbReference type="Proteomes" id="UP000886523">
    <property type="component" value="Unassembled WGS sequence"/>
</dbReference>
<protein>
    <submittedName>
        <fullName evidence="2">Uncharacterized protein</fullName>
    </submittedName>
</protein>
<evidence type="ECO:0000313" key="2">
    <source>
        <dbReference type="EMBL" id="KAF9514214.1"/>
    </source>
</evidence>
<feature type="region of interest" description="Disordered" evidence="1">
    <location>
        <begin position="204"/>
        <end position="232"/>
    </location>
</feature>
<evidence type="ECO:0000256" key="1">
    <source>
        <dbReference type="SAM" id="MobiDB-lite"/>
    </source>
</evidence>
<organism evidence="2 3">
    <name type="scientific">Hydnum rufescens UP504</name>
    <dbReference type="NCBI Taxonomy" id="1448309"/>
    <lineage>
        <taxon>Eukaryota</taxon>
        <taxon>Fungi</taxon>
        <taxon>Dikarya</taxon>
        <taxon>Basidiomycota</taxon>
        <taxon>Agaricomycotina</taxon>
        <taxon>Agaricomycetes</taxon>
        <taxon>Cantharellales</taxon>
        <taxon>Hydnaceae</taxon>
        <taxon>Hydnum</taxon>
    </lineage>
</organism>
<reference evidence="2" key="1">
    <citation type="journal article" date="2020" name="Nat. Commun.">
        <title>Large-scale genome sequencing of mycorrhizal fungi provides insights into the early evolution of symbiotic traits.</title>
        <authorList>
            <person name="Miyauchi S."/>
            <person name="Kiss E."/>
            <person name="Kuo A."/>
            <person name="Drula E."/>
            <person name="Kohler A."/>
            <person name="Sanchez-Garcia M."/>
            <person name="Morin E."/>
            <person name="Andreopoulos B."/>
            <person name="Barry K.W."/>
            <person name="Bonito G."/>
            <person name="Buee M."/>
            <person name="Carver A."/>
            <person name="Chen C."/>
            <person name="Cichocki N."/>
            <person name="Clum A."/>
            <person name="Culley D."/>
            <person name="Crous P.W."/>
            <person name="Fauchery L."/>
            <person name="Girlanda M."/>
            <person name="Hayes R.D."/>
            <person name="Keri Z."/>
            <person name="LaButti K."/>
            <person name="Lipzen A."/>
            <person name="Lombard V."/>
            <person name="Magnuson J."/>
            <person name="Maillard F."/>
            <person name="Murat C."/>
            <person name="Nolan M."/>
            <person name="Ohm R.A."/>
            <person name="Pangilinan J."/>
            <person name="Pereira M.F."/>
            <person name="Perotto S."/>
            <person name="Peter M."/>
            <person name="Pfister S."/>
            <person name="Riley R."/>
            <person name="Sitrit Y."/>
            <person name="Stielow J.B."/>
            <person name="Szollosi G."/>
            <person name="Zifcakova L."/>
            <person name="Stursova M."/>
            <person name="Spatafora J.W."/>
            <person name="Tedersoo L."/>
            <person name="Vaario L.M."/>
            <person name="Yamada A."/>
            <person name="Yan M."/>
            <person name="Wang P."/>
            <person name="Xu J."/>
            <person name="Bruns T."/>
            <person name="Baldrian P."/>
            <person name="Vilgalys R."/>
            <person name="Dunand C."/>
            <person name="Henrissat B."/>
            <person name="Grigoriev I.V."/>
            <person name="Hibbett D."/>
            <person name="Nagy L.G."/>
            <person name="Martin F.M."/>
        </authorList>
    </citation>
    <scope>NUCLEOTIDE SEQUENCE</scope>
    <source>
        <strain evidence="2">UP504</strain>
    </source>
</reference>
<evidence type="ECO:0000313" key="3">
    <source>
        <dbReference type="Proteomes" id="UP000886523"/>
    </source>
</evidence>
<name>A0A9P6AYM4_9AGAM</name>
<proteinExistence type="predicted"/>
<dbReference type="EMBL" id="MU128963">
    <property type="protein sequence ID" value="KAF9514214.1"/>
    <property type="molecule type" value="Genomic_DNA"/>
</dbReference>
<dbReference type="AlphaFoldDB" id="A0A9P6AYM4"/>